<feature type="active site" description="Charge relay system" evidence="4 5">
    <location>
        <position position="227"/>
    </location>
</feature>
<protein>
    <submittedName>
        <fullName evidence="9">S8 family serine peptidase</fullName>
    </submittedName>
</protein>
<dbReference type="Pfam" id="PF02225">
    <property type="entry name" value="PA"/>
    <property type="match status" value="1"/>
</dbReference>
<feature type="active site" description="Charge relay system" evidence="4 5">
    <location>
        <position position="307"/>
    </location>
</feature>
<dbReference type="EMBL" id="JACCJZ010000001">
    <property type="protein sequence ID" value="NYZ61199.1"/>
    <property type="molecule type" value="Genomic_DNA"/>
</dbReference>
<comment type="caution">
    <text evidence="9">The sequence shown here is derived from an EMBL/GenBank/DDBJ whole genome shotgun (WGS) entry which is preliminary data.</text>
</comment>
<feature type="domain" description="Peptidase S8/S53" evidence="7">
    <location>
        <begin position="218"/>
        <end position="419"/>
    </location>
</feature>
<dbReference type="Proteomes" id="UP000589896">
    <property type="component" value="Unassembled WGS sequence"/>
</dbReference>
<dbReference type="CDD" id="cd00538">
    <property type="entry name" value="PA"/>
    <property type="match status" value="1"/>
</dbReference>
<dbReference type="PROSITE" id="PS00137">
    <property type="entry name" value="SUBTILASE_HIS"/>
    <property type="match status" value="1"/>
</dbReference>
<dbReference type="PANTHER" id="PTHR10795">
    <property type="entry name" value="PROPROTEIN CONVERTASE SUBTILISIN/KEXIN"/>
    <property type="match status" value="1"/>
</dbReference>
<dbReference type="RefSeq" id="WP_180542965.1">
    <property type="nucleotide sequence ID" value="NZ_JACCJZ010000001.1"/>
</dbReference>
<dbReference type="SUPFAM" id="SSF52025">
    <property type="entry name" value="PA domain"/>
    <property type="match status" value="1"/>
</dbReference>
<evidence type="ECO:0000256" key="1">
    <source>
        <dbReference type="ARBA" id="ARBA00022670"/>
    </source>
</evidence>
<dbReference type="Gene3D" id="3.50.30.30">
    <property type="match status" value="1"/>
</dbReference>
<dbReference type="PRINTS" id="PR00723">
    <property type="entry name" value="SUBTILISIN"/>
</dbReference>
<dbReference type="PROSITE" id="PS00138">
    <property type="entry name" value="SUBTILASE_SER"/>
    <property type="match status" value="1"/>
</dbReference>
<evidence type="ECO:0000313" key="9">
    <source>
        <dbReference type="EMBL" id="NYZ61199.1"/>
    </source>
</evidence>
<dbReference type="InterPro" id="IPR015500">
    <property type="entry name" value="Peptidase_S8_subtilisin-rel"/>
</dbReference>
<keyword evidence="1 5" id="KW-0645">Protease</keyword>
<dbReference type="GO" id="GO:0006508">
    <property type="term" value="P:proteolysis"/>
    <property type="evidence" value="ECO:0007669"/>
    <property type="project" value="UniProtKB-KW"/>
</dbReference>
<dbReference type="Pfam" id="PF00082">
    <property type="entry name" value="Peptidase_S8"/>
    <property type="match status" value="1"/>
</dbReference>
<dbReference type="InterPro" id="IPR003137">
    <property type="entry name" value="PA_domain"/>
</dbReference>
<dbReference type="InterPro" id="IPR022398">
    <property type="entry name" value="Peptidase_S8_His-AS"/>
</dbReference>
<keyword evidence="2 5" id="KW-0378">Hydrolase</keyword>
<reference evidence="9 10" key="1">
    <citation type="submission" date="2020-07" db="EMBL/GenBank/DDBJ databases">
        <title>isolation of Luteimonas sp. SJ-16.</title>
        <authorList>
            <person name="Huang X.-X."/>
            <person name="Xu L."/>
            <person name="Sun J.-Q."/>
        </authorList>
    </citation>
    <scope>NUCLEOTIDE SEQUENCE [LARGE SCALE GENOMIC DNA]</scope>
    <source>
        <strain evidence="9 10">SJ-16</strain>
    </source>
</reference>
<evidence type="ECO:0000256" key="5">
    <source>
        <dbReference type="PROSITE-ProRule" id="PRU01240"/>
    </source>
</evidence>
<feature type="signal peptide" evidence="6">
    <location>
        <begin position="1"/>
        <end position="22"/>
    </location>
</feature>
<feature type="chain" id="PRO_5031332255" evidence="6">
    <location>
        <begin position="23"/>
        <end position="1124"/>
    </location>
</feature>
<dbReference type="InterPro" id="IPR023828">
    <property type="entry name" value="Peptidase_S8_Ser-AS"/>
</dbReference>
<feature type="active site" description="Charge relay system" evidence="4 5">
    <location>
        <position position="641"/>
    </location>
</feature>
<name>A0A7Z0QN56_9GAMM</name>
<keyword evidence="10" id="KW-1185">Reference proteome</keyword>
<evidence type="ECO:0000256" key="4">
    <source>
        <dbReference type="PIRSR" id="PIRSR615500-1"/>
    </source>
</evidence>
<dbReference type="PROSITE" id="PS51892">
    <property type="entry name" value="SUBTILASE"/>
    <property type="match status" value="1"/>
</dbReference>
<dbReference type="InterPro" id="IPR045051">
    <property type="entry name" value="SBT"/>
</dbReference>
<evidence type="ECO:0000256" key="3">
    <source>
        <dbReference type="ARBA" id="ARBA00022825"/>
    </source>
</evidence>
<dbReference type="SUPFAM" id="SSF52743">
    <property type="entry name" value="Subtilisin-like"/>
    <property type="match status" value="1"/>
</dbReference>
<sequence>MSTTRRVGAASALLGLAVAALAATTLPSSVPVVGPVLQSARAGVAAALGGAPAQTAAAPVNTGGGAATPAVAVDRDAPERVIVVFEEPALTAYSGDVAGLAAPARRTDARGKPRLDVKSASARGYVGYLQRRQADLEGAIALRVGRPLAVERRMQHAINAVVMELTPAEAAGVEQMADVRFVEPYREYALDTDTGPRLIGAEAVWNAEWPGATGRFQGEGVVFGILDSGINFGAPSFAAVDPVDGYQHVNPLGSGTYLGSCAPGGVDAGRCNDKLIGGYDFVCEAPGNTCANPGFREEPGFGDTNGHGSHVASTVAGNRRDVVFRGNPRRISGVAPRGNIVAFDICYTNIATGQGLCPNVSAVAAVNQAVADGIVDVINYSIGGGAQPWTEAVSQAFLGATEAGIFIAASAGNSGPGPNTMGHLEPWVSSTAAAQHGRGAFALALNVTGPAPVPEPLAPVLVNEGTGGVAFNATIPGSTPLRISAGFDGAEDGCAAYPADTFAGAIAVVRRGTCSFTIKTDNARNAGAVAVVIANNAPAGLIPSVPGTTIPAFGVTQAEGEALRDFGRAHPATATAGVQFPPLVLPNTADALGAFSSRGPAGTFNLVKPDITAPGVSILAVVAGTTITGFENAIDLYNGTSMASPHQAGAAGLIRQARPGWSVPEIKSALALTAKTEVFKEDSVTPGTPFDKGSGRVQVDRAINAGLVMHETTANYQAANPATGGDAATLNQPSLANRNCYSSCSFVRTFRNPHGSASSWRIRFTGVNATAVPSTLKVPAGGTASVRITVNTRGVAADGRWTFGEMVLESSGPVLGVQRAPLTLPVAVAVQAPVVRLPDAISLALAVGRSGTAVGAVGNDGGSPLLYSVDNTGNGGLTAVARSSDGVTSGFRGTHYSDPAAAGALAQYSADDFVVEQPLQLTALSAPGFVVSGTALPTAATALTFAIYPDANGLPAGNPTSAAAAAVWSYTTAPTAPGVDVANAVISLNLPAAGQTVTLPPGRYWLVVSTRGTFANRWAWYGSNAGTGGFASLTVAANGSGAWTANTAFPGLGMTVRGLVPCGAPWIGAATPAAGTVQPGAGQDFRVRLSAAGLTPGRRVGYLCVASNDPVMPKAAAPVVLTVN</sequence>
<dbReference type="InterPro" id="IPR046450">
    <property type="entry name" value="PA_dom_sf"/>
</dbReference>
<evidence type="ECO:0000256" key="6">
    <source>
        <dbReference type="SAM" id="SignalP"/>
    </source>
</evidence>
<dbReference type="Gene3D" id="3.40.50.200">
    <property type="entry name" value="Peptidase S8/S53 domain"/>
    <property type="match status" value="1"/>
</dbReference>
<dbReference type="GO" id="GO:0004252">
    <property type="term" value="F:serine-type endopeptidase activity"/>
    <property type="evidence" value="ECO:0007669"/>
    <property type="project" value="UniProtKB-UniRule"/>
</dbReference>
<proteinExistence type="inferred from homology"/>
<gene>
    <name evidence="9" type="ORF">H0E82_00275</name>
</gene>
<organism evidence="9 10">
    <name type="scientific">Luteimonas deserti</name>
    <dbReference type="NCBI Taxonomy" id="2752306"/>
    <lineage>
        <taxon>Bacteria</taxon>
        <taxon>Pseudomonadati</taxon>
        <taxon>Pseudomonadota</taxon>
        <taxon>Gammaproteobacteria</taxon>
        <taxon>Lysobacterales</taxon>
        <taxon>Lysobacteraceae</taxon>
        <taxon>Luteimonas</taxon>
    </lineage>
</organism>
<keyword evidence="6" id="KW-0732">Signal</keyword>
<dbReference type="InterPro" id="IPR036852">
    <property type="entry name" value="Peptidase_S8/S53_dom_sf"/>
</dbReference>
<feature type="domain" description="PA" evidence="8">
    <location>
        <begin position="491"/>
        <end position="563"/>
    </location>
</feature>
<dbReference type="InterPro" id="IPR000209">
    <property type="entry name" value="Peptidase_S8/S53_dom"/>
</dbReference>
<keyword evidence="3 5" id="KW-0720">Serine protease</keyword>
<evidence type="ECO:0000259" key="8">
    <source>
        <dbReference type="Pfam" id="PF02225"/>
    </source>
</evidence>
<evidence type="ECO:0000259" key="7">
    <source>
        <dbReference type="Pfam" id="PF00082"/>
    </source>
</evidence>
<comment type="similarity">
    <text evidence="5">Belongs to the peptidase S8 family.</text>
</comment>
<accession>A0A7Z0QN56</accession>
<evidence type="ECO:0000256" key="2">
    <source>
        <dbReference type="ARBA" id="ARBA00022801"/>
    </source>
</evidence>
<evidence type="ECO:0000313" key="10">
    <source>
        <dbReference type="Proteomes" id="UP000589896"/>
    </source>
</evidence>
<dbReference type="AlphaFoldDB" id="A0A7Z0QN56"/>